<dbReference type="OrthoDB" id="5570140at2"/>
<dbReference type="AlphaFoldDB" id="A0A177NQV3"/>
<proteinExistence type="predicted"/>
<feature type="transmembrane region" description="Helical" evidence="1">
    <location>
        <begin position="45"/>
        <end position="72"/>
    </location>
</feature>
<name>A0A177NQV3_9GAMM</name>
<dbReference type="EMBL" id="LUUI01000044">
    <property type="protein sequence ID" value="OAI20426.1"/>
    <property type="molecule type" value="Genomic_DNA"/>
</dbReference>
<evidence type="ECO:0000256" key="1">
    <source>
        <dbReference type="SAM" id="Phobius"/>
    </source>
</evidence>
<protein>
    <submittedName>
        <fullName evidence="2">Uncharacterized protein</fullName>
    </submittedName>
</protein>
<sequence length="103" mass="11567">MLKIYKRTIHIGTPEHIQRLDSSAYYGQKNSVSQRISSALTIPAMIAGAILGTLMFSILFAVLLIPMGVIGFRAWRLMKIAKQQARDQSIDAEFTVIDDRDNQ</sequence>
<gene>
    <name evidence="2" type="ORF">A1359_02895</name>
</gene>
<keyword evidence="1" id="KW-0812">Transmembrane</keyword>
<reference evidence="2 3" key="1">
    <citation type="submission" date="2016-03" db="EMBL/GenBank/DDBJ databases">
        <authorList>
            <person name="Ploux O."/>
        </authorList>
    </citation>
    <scope>NUCLEOTIDE SEQUENCE [LARGE SCALE GENOMIC DNA]</scope>
    <source>
        <strain evidence="2 3">R-45370</strain>
    </source>
</reference>
<evidence type="ECO:0000313" key="3">
    <source>
        <dbReference type="Proteomes" id="UP000078476"/>
    </source>
</evidence>
<dbReference type="RefSeq" id="WP_066977664.1">
    <property type="nucleotide sequence ID" value="NZ_LUUI01000044.1"/>
</dbReference>
<organism evidence="2 3">
    <name type="scientific">Methylomonas lenta</name>
    <dbReference type="NCBI Taxonomy" id="980561"/>
    <lineage>
        <taxon>Bacteria</taxon>
        <taxon>Pseudomonadati</taxon>
        <taxon>Pseudomonadota</taxon>
        <taxon>Gammaproteobacteria</taxon>
        <taxon>Methylococcales</taxon>
        <taxon>Methylococcaceae</taxon>
        <taxon>Methylomonas</taxon>
    </lineage>
</organism>
<keyword evidence="3" id="KW-1185">Reference proteome</keyword>
<dbReference type="Proteomes" id="UP000078476">
    <property type="component" value="Unassembled WGS sequence"/>
</dbReference>
<keyword evidence="1" id="KW-1133">Transmembrane helix</keyword>
<evidence type="ECO:0000313" key="2">
    <source>
        <dbReference type="EMBL" id="OAI20426.1"/>
    </source>
</evidence>
<keyword evidence="1" id="KW-0472">Membrane</keyword>
<accession>A0A177NQV3</accession>
<comment type="caution">
    <text evidence="2">The sequence shown here is derived from an EMBL/GenBank/DDBJ whole genome shotgun (WGS) entry which is preliminary data.</text>
</comment>